<dbReference type="GO" id="GO:0006629">
    <property type="term" value="P:lipid metabolic process"/>
    <property type="evidence" value="ECO:0007669"/>
    <property type="project" value="InterPro"/>
</dbReference>
<evidence type="ECO:0000313" key="2">
    <source>
        <dbReference type="EMBL" id="SKA17380.1"/>
    </source>
</evidence>
<reference evidence="2 3" key="1">
    <citation type="submission" date="2017-02" db="EMBL/GenBank/DDBJ databases">
        <authorList>
            <person name="Peterson S.W."/>
        </authorList>
    </citation>
    <scope>NUCLEOTIDE SEQUENCE [LARGE SCALE GENOMIC DNA]</scope>
    <source>
        <strain evidence="2 3">DSM 22335</strain>
    </source>
</reference>
<dbReference type="InterPro" id="IPR008265">
    <property type="entry name" value="Lipase_GDSL_AS"/>
</dbReference>
<dbReference type="SUPFAM" id="SSF52266">
    <property type="entry name" value="SGNH hydrolase"/>
    <property type="match status" value="1"/>
</dbReference>
<dbReference type="PROSITE" id="PS01098">
    <property type="entry name" value="LIPASE_GDSL_SER"/>
    <property type="match status" value="1"/>
</dbReference>
<feature type="domain" description="SGNH hydrolase-type esterase" evidence="1">
    <location>
        <begin position="29"/>
        <end position="211"/>
    </location>
</feature>
<sequence length="225" mass="25469">MTKLVLFAAFIGCLLLMSFSYDQKKKVLFFGDSITAAGVQPGGYIKMIDSLIRQEGKENRYETIGAGIGGNKVYDLYLRMEDDVLKKEPDIVVIYIGVNDVWHKSSSGTGTDLVKFGKFYEAIVAKLQAKDIKVILCTPAVIGERTDYSNMQDGDLNLYSNWIRQFSRQKELPLVDLRTLFHDYDAKNNPENKESGILTTDRVHLNRAGNWLVAENMWNAIKTIK</sequence>
<dbReference type="AlphaFoldDB" id="A0A1T4RN05"/>
<dbReference type="PANTHER" id="PTHR30383:SF5">
    <property type="entry name" value="SGNH HYDROLASE-TYPE ESTERASE DOMAIN-CONTAINING PROTEIN"/>
    <property type="match status" value="1"/>
</dbReference>
<organism evidence="2 3">
    <name type="scientific">Sediminibacterium ginsengisoli</name>
    <dbReference type="NCBI Taxonomy" id="413434"/>
    <lineage>
        <taxon>Bacteria</taxon>
        <taxon>Pseudomonadati</taxon>
        <taxon>Bacteroidota</taxon>
        <taxon>Chitinophagia</taxon>
        <taxon>Chitinophagales</taxon>
        <taxon>Chitinophagaceae</taxon>
        <taxon>Sediminibacterium</taxon>
    </lineage>
</organism>
<dbReference type="EMBL" id="FUWH01000013">
    <property type="protein sequence ID" value="SKA17380.1"/>
    <property type="molecule type" value="Genomic_DNA"/>
</dbReference>
<dbReference type="InterPro" id="IPR051532">
    <property type="entry name" value="Ester_Hydrolysis_Enzymes"/>
</dbReference>
<proteinExistence type="predicted"/>
<dbReference type="InterPro" id="IPR013830">
    <property type="entry name" value="SGNH_hydro"/>
</dbReference>
<dbReference type="OrthoDB" id="9794725at2"/>
<dbReference type="Proteomes" id="UP000190888">
    <property type="component" value="Unassembled WGS sequence"/>
</dbReference>
<keyword evidence="3" id="KW-1185">Reference proteome</keyword>
<dbReference type="Gene3D" id="3.40.50.1110">
    <property type="entry name" value="SGNH hydrolase"/>
    <property type="match status" value="1"/>
</dbReference>
<dbReference type="GO" id="GO:0004622">
    <property type="term" value="F:phosphatidylcholine lysophospholipase activity"/>
    <property type="evidence" value="ECO:0007669"/>
    <property type="project" value="TreeGrafter"/>
</dbReference>
<gene>
    <name evidence="2" type="ORF">SAMN04488132_11393</name>
</gene>
<dbReference type="STRING" id="413434.SAMN04488132_11393"/>
<evidence type="ECO:0000313" key="3">
    <source>
        <dbReference type="Proteomes" id="UP000190888"/>
    </source>
</evidence>
<dbReference type="InterPro" id="IPR036514">
    <property type="entry name" value="SGNH_hydro_sf"/>
</dbReference>
<evidence type="ECO:0000259" key="1">
    <source>
        <dbReference type="Pfam" id="PF13472"/>
    </source>
</evidence>
<name>A0A1T4RN05_9BACT</name>
<accession>A0A1T4RN05</accession>
<dbReference type="Pfam" id="PF13472">
    <property type="entry name" value="Lipase_GDSL_2"/>
    <property type="match status" value="1"/>
</dbReference>
<dbReference type="PANTHER" id="PTHR30383">
    <property type="entry name" value="THIOESTERASE 1/PROTEASE 1/LYSOPHOSPHOLIPASE L1"/>
    <property type="match status" value="1"/>
</dbReference>
<dbReference type="RefSeq" id="WP_078832714.1">
    <property type="nucleotide sequence ID" value="NZ_FUWH01000013.1"/>
</dbReference>
<protein>
    <submittedName>
        <fullName evidence="2">Lysophospholipase L1</fullName>
    </submittedName>
</protein>